<sequence length="295" mass="32396">MIKGQIASGYDVVSRSCMSSRVEFFGRHSSSKCDAEIGAVAFWPRGGNRCQLVATCAIPDGASAAQHRPGPTALGGVGPVWLASLKLWLEHQTVRFPLSALSILPSPLRSSAFPAPIEHFNDARAIRVTELMNDFRTIHINIAGLRTEPTPNEQFSEGYVVMNQCLADAQTLLNSSLDIPEIQGSSNEGESVTLDLQRLIIDASARRFQAHKIYLRMAAASRWVLRRTQVLQGQKMSAQHVNDLRAASEALHTELADITDNAVVNDLRSADMRSGYWLGEDPSLSTIQSWIRSQN</sequence>
<proteinExistence type="predicted"/>
<evidence type="ECO:0000313" key="1">
    <source>
        <dbReference type="EMBL" id="KMW68108.1"/>
    </source>
</evidence>
<accession>A0A0J9EPC8</accession>
<dbReference type="Proteomes" id="UP000007802">
    <property type="component" value="Unassembled WGS sequence"/>
</dbReference>
<gene>
    <name evidence="1" type="ORF">BDDG_12583</name>
</gene>
<organism evidence="1">
    <name type="scientific">Ajellomyces dermatitidis (strain ATCC 18188 / CBS 674.68)</name>
    <name type="common">Blastomyces dermatitidis</name>
    <dbReference type="NCBI Taxonomy" id="653446"/>
    <lineage>
        <taxon>Eukaryota</taxon>
        <taxon>Fungi</taxon>
        <taxon>Dikarya</taxon>
        <taxon>Ascomycota</taxon>
        <taxon>Pezizomycotina</taxon>
        <taxon>Eurotiomycetes</taxon>
        <taxon>Eurotiomycetidae</taxon>
        <taxon>Onygenales</taxon>
        <taxon>Ajellomycetaceae</taxon>
        <taxon>Blastomyces</taxon>
    </lineage>
</organism>
<dbReference type="AlphaFoldDB" id="A0A0J9EPC8"/>
<dbReference type="OrthoDB" id="4510061at2759"/>
<reference evidence="1" key="1">
    <citation type="submission" date="2010-03" db="EMBL/GenBank/DDBJ databases">
        <title>Annotation of Blastomyces dermatitidis strain ATCC 18188.</title>
        <authorList>
            <consortium name="The Broad Institute Genome Sequencing Platform"/>
            <consortium name="Broad Institute Genome Sequencing Center for Infectious Disease."/>
            <person name="Cuomo C."/>
            <person name="Klein B."/>
            <person name="Sullivan T."/>
            <person name="Heitman J."/>
            <person name="Young S."/>
            <person name="Zeng Q."/>
            <person name="Gargeya S."/>
            <person name="Alvarado L."/>
            <person name="Berlin A.M."/>
            <person name="Chapman S.B."/>
            <person name="Chen Z."/>
            <person name="Freedman E."/>
            <person name="Gellesch M."/>
            <person name="Goldberg J."/>
            <person name="Griggs A."/>
            <person name="Gujja S."/>
            <person name="Heilman E."/>
            <person name="Heiman D."/>
            <person name="Howarth C."/>
            <person name="Mehta T."/>
            <person name="Neiman D."/>
            <person name="Pearson M."/>
            <person name="Roberts A."/>
            <person name="Saif S."/>
            <person name="Shea T."/>
            <person name="Shenoy N."/>
            <person name="Sisk P."/>
            <person name="Stolte C."/>
            <person name="Sykes S."/>
            <person name="White J."/>
            <person name="Yandava C."/>
            <person name="Haas B."/>
            <person name="Nusbaum C."/>
            <person name="Birren B."/>
        </authorList>
    </citation>
    <scope>NUCLEOTIDE SEQUENCE</scope>
    <source>
        <strain evidence="1">ATCC 18188</strain>
    </source>
</reference>
<name>A0A0J9EPC8_AJEDA</name>
<protein>
    <submittedName>
        <fullName evidence="1">Uncharacterized protein</fullName>
    </submittedName>
</protein>
<dbReference type="EMBL" id="GG749448">
    <property type="protein sequence ID" value="KMW68108.1"/>
    <property type="molecule type" value="Genomic_DNA"/>
</dbReference>